<dbReference type="OrthoDB" id="550577at2759"/>
<dbReference type="Proteomes" id="UP000271974">
    <property type="component" value="Unassembled WGS sequence"/>
</dbReference>
<feature type="signal peptide" evidence="2">
    <location>
        <begin position="1"/>
        <end position="24"/>
    </location>
</feature>
<gene>
    <name evidence="3" type="ORF">EGW08_005426</name>
</gene>
<name>A0A3S1BRD5_ELYCH</name>
<dbReference type="STRING" id="188477.A0A3S1BRD5"/>
<sequence>MAADMSNLLFLLGLVLCGPNAASAVTRMSAEEPVRPEPTAFPLSEASTSLPNFSEASKLFPTTEFSTLLPTTRLLTTRSSSALLPTTESSTLLPTTESSTLLPTTESSTLLPTTESSTLLPTTESSTLFPTTDFSTLLPTTEFSTLLPTTEFSTLLPTTESSTLLPTTEFSTLLPTTEFSTLLPTTESSTLLPTTESSTLAPTNQSSTLLPTTESTELPTTEFSTLLPPAESTVQETVPQSDYRRTVIFIKKTTNFGESVFLRGGMDNKPIPIRHRPLAIRGETRQRDIWAAGDNYLDWYDHPEVNQVGVGDGGKAKGTPAQWTTNKSYGNFFHPLNIYGDHYWIVDVMMDCSKTDNGFFEFKGIMQDQTWEGGDALAHQCQGMTSLPKTSNNHIASCGKINVFFWGTGLSCEVKDFL</sequence>
<evidence type="ECO:0000256" key="1">
    <source>
        <dbReference type="SAM" id="MobiDB-lite"/>
    </source>
</evidence>
<protein>
    <submittedName>
        <fullName evidence="3">Uncharacterized protein</fullName>
    </submittedName>
</protein>
<comment type="caution">
    <text evidence="3">The sequence shown here is derived from an EMBL/GenBank/DDBJ whole genome shotgun (WGS) entry which is preliminary data.</text>
</comment>
<evidence type="ECO:0000313" key="4">
    <source>
        <dbReference type="Proteomes" id="UP000271974"/>
    </source>
</evidence>
<organism evidence="3 4">
    <name type="scientific">Elysia chlorotica</name>
    <name type="common">Eastern emerald elysia</name>
    <name type="synonym">Sea slug</name>
    <dbReference type="NCBI Taxonomy" id="188477"/>
    <lineage>
        <taxon>Eukaryota</taxon>
        <taxon>Metazoa</taxon>
        <taxon>Spiralia</taxon>
        <taxon>Lophotrochozoa</taxon>
        <taxon>Mollusca</taxon>
        <taxon>Gastropoda</taxon>
        <taxon>Heterobranchia</taxon>
        <taxon>Euthyneura</taxon>
        <taxon>Panpulmonata</taxon>
        <taxon>Sacoglossa</taxon>
        <taxon>Placobranchoidea</taxon>
        <taxon>Plakobranchidae</taxon>
        <taxon>Elysia</taxon>
    </lineage>
</organism>
<feature type="region of interest" description="Disordered" evidence="1">
    <location>
        <begin position="184"/>
        <end position="219"/>
    </location>
</feature>
<dbReference type="EMBL" id="RQTK01000127">
    <property type="protein sequence ID" value="RUS86830.1"/>
    <property type="molecule type" value="Genomic_DNA"/>
</dbReference>
<evidence type="ECO:0000313" key="3">
    <source>
        <dbReference type="EMBL" id="RUS86830.1"/>
    </source>
</evidence>
<reference evidence="3 4" key="1">
    <citation type="submission" date="2019-01" db="EMBL/GenBank/DDBJ databases">
        <title>A draft genome assembly of the solar-powered sea slug Elysia chlorotica.</title>
        <authorList>
            <person name="Cai H."/>
            <person name="Li Q."/>
            <person name="Fang X."/>
            <person name="Li J."/>
            <person name="Curtis N.E."/>
            <person name="Altenburger A."/>
            <person name="Shibata T."/>
            <person name="Feng M."/>
            <person name="Maeda T."/>
            <person name="Schwartz J.A."/>
            <person name="Shigenobu S."/>
            <person name="Lundholm N."/>
            <person name="Nishiyama T."/>
            <person name="Yang H."/>
            <person name="Hasebe M."/>
            <person name="Li S."/>
            <person name="Pierce S.K."/>
            <person name="Wang J."/>
        </authorList>
    </citation>
    <scope>NUCLEOTIDE SEQUENCE [LARGE SCALE GENOMIC DNA]</scope>
    <source>
        <strain evidence="3">EC2010</strain>
        <tissue evidence="3">Whole organism of an adult</tissue>
    </source>
</reference>
<proteinExistence type="predicted"/>
<keyword evidence="4" id="KW-1185">Reference proteome</keyword>
<accession>A0A3S1BRD5</accession>
<dbReference type="AlphaFoldDB" id="A0A3S1BRD5"/>
<keyword evidence="2" id="KW-0732">Signal</keyword>
<evidence type="ECO:0000256" key="2">
    <source>
        <dbReference type="SAM" id="SignalP"/>
    </source>
</evidence>
<feature type="chain" id="PRO_5018522712" evidence="2">
    <location>
        <begin position="25"/>
        <end position="418"/>
    </location>
</feature>
<feature type="region of interest" description="Disordered" evidence="1">
    <location>
        <begin position="85"/>
        <end position="125"/>
    </location>
</feature>